<evidence type="ECO:0000313" key="2">
    <source>
        <dbReference type="Proteomes" id="UP000321436"/>
    </source>
</evidence>
<keyword evidence="2" id="KW-1185">Reference proteome</keyword>
<comment type="caution">
    <text evidence="1">The sequence shown here is derived from an EMBL/GenBank/DDBJ whole genome shotgun (WGS) entry which is preliminary data.</text>
</comment>
<sequence length="74" mass="8373">MLNRIKFNLALFGTAKLRWKNRITSVFGLFFPTTFYNELIFNKKFDKELSTGYAGPVFTGVFGGGTDVIRCPQA</sequence>
<protein>
    <submittedName>
        <fullName evidence="1">Uncharacterized protein</fullName>
    </submittedName>
</protein>
<reference evidence="1 2" key="1">
    <citation type="submission" date="2019-07" db="EMBL/GenBank/DDBJ databases">
        <title>Whole genome shotgun sequence of Chitinophaga cymbidii NBRC 109752.</title>
        <authorList>
            <person name="Hosoyama A."/>
            <person name="Uohara A."/>
            <person name="Ohji S."/>
            <person name="Ichikawa N."/>
        </authorList>
    </citation>
    <scope>NUCLEOTIDE SEQUENCE [LARGE SCALE GENOMIC DNA]</scope>
    <source>
        <strain evidence="1 2">NBRC 109752</strain>
    </source>
</reference>
<organism evidence="1 2">
    <name type="scientific">Chitinophaga cymbidii</name>
    <dbReference type="NCBI Taxonomy" id="1096750"/>
    <lineage>
        <taxon>Bacteria</taxon>
        <taxon>Pseudomonadati</taxon>
        <taxon>Bacteroidota</taxon>
        <taxon>Chitinophagia</taxon>
        <taxon>Chitinophagales</taxon>
        <taxon>Chitinophagaceae</taxon>
        <taxon>Chitinophaga</taxon>
    </lineage>
</organism>
<dbReference type="EMBL" id="BKAU01000001">
    <property type="protein sequence ID" value="GEP95271.1"/>
    <property type="molecule type" value="Genomic_DNA"/>
</dbReference>
<dbReference type="Proteomes" id="UP000321436">
    <property type="component" value="Unassembled WGS sequence"/>
</dbReference>
<proteinExistence type="predicted"/>
<gene>
    <name evidence="1" type="ORF">CCY01nite_15310</name>
</gene>
<name>A0A512RHX0_9BACT</name>
<evidence type="ECO:0000313" key="1">
    <source>
        <dbReference type="EMBL" id="GEP95271.1"/>
    </source>
</evidence>
<dbReference type="AlphaFoldDB" id="A0A512RHX0"/>
<accession>A0A512RHX0</accession>